<evidence type="ECO:0000313" key="1">
    <source>
        <dbReference type="EMBL" id="MBY0205917.1"/>
    </source>
</evidence>
<comment type="caution">
    <text evidence="1">The sequence shown here is derived from an EMBL/GenBank/DDBJ whole genome shotgun (WGS) entry which is preliminary data.</text>
</comment>
<protein>
    <submittedName>
        <fullName evidence="1">Uncharacterized protein</fullName>
    </submittedName>
</protein>
<sequence length="142" mass="16747">MQYDRDILTVDDVFDYESHEVRSVLRSVRYSIRVGDPFFIITPYNDEMYVVEEIEEHYDSWTVIYNGGRRVAEKDVFPLFTVGSLINMLSYDNEFDLRTAGAKWIVIIDHCHEYASEESELLVTFLWYVLVDLSVRGLISRD</sequence>
<evidence type="ECO:0000313" key="2">
    <source>
        <dbReference type="Proteomes" id="UP000706031"/>
    </source>
</evidence>
<organism evidence="1 2">
    <name type="scientific">Paenibacillus cucumis</name>
    <name type="common">ex Kampfer et al. 2016</name>
    <dbReference type="NCBI Taxonomy" id="1776858"/>
    <lineage>
        <taxon>Bacteria</taxon>
        <taxon>Bacillati</taxon>
        <taxon>Bacillota</taxon>
        <taxon>Bacilli</taxon>
        <taxon>Bacillales</taxon>
        <taxon>Paenibacillaceae</taxon>
        <taxon>Paenibacillus</taxon>
    </lineage>
</organism>
<name>A0ABS7KPQ3_9BACL</name>
<keyword evidence="2" id="KW-1185">Reference proteome</keyword>
<dbReference type="Proteomes" id="UP000706031">
    <property type="component" value="Unassembled WGS sequence"/>
</dbReference>
<proteinExistence type="predicted"/>
<gene>
    <name evidence="1" type="ORF">H7T88_22160</name>
</gene>
<dbReference type="RefSeq" id="WP_154887691.1">
    <property type="nucleotide sequence ID" value="NZ_JACLIC010000039.1"/>
</dbReference>
<reference evidence="1 2" key="1">
    <citation type="submission" date="2020-08" db="EMBL/GenBank/DDBJ databases">
        <title>Fungal Genomes of the International Space Station.</title>
        <authorList>
            <person name="Seuylemezian A."/>
            <person name="Singh N.K."/>
            <person name="Wood J."/>
            <person name="Venkateswaran K."/>
        </authorList>
    </citation>
    <scope>NUCLEOTIDE SEQUENCE [LARGE SCALE GENOMIC DNA]</scope>
    <source>
        <strain evidence="1 2">S/N-304-OC-R4</strain>
    </source>
</reference>
<dbReference type="EMBL" id="JACLIC010000039">
    <property type="protein sequence ID" value="MBY0205917.1"/>
    <property type="molecule type" value="Genomic_DNA"/>
</dbReference>
<accession>A0ABS7KPQ3</accession>